<name>A0A5N4DP21_CAMDR</name>
<evidence type="ECO:0000313" key="2">
    <source>
        <dbReference type="EMBL" id="KAB1272918.1"/>
    </source>
</evidence>
<sequence>MNEGHPDLLCPSLCILHHLLLRCLLSVLGRLLKLQSGQAPSLLSLLFAHCRTQAACSRVGLSNRTGGDGGAPLPCSLPTSFFLPFSPPLLLMPALSCPCI</sequence>
<reference evidence="2 3" key="1">
    <citation type="journal article" date="2019" name="Mol. Ecol. Resour.">
        <title>Improving Illumina assemblies with Hi-C and long reads: an example with the North African dromedary.</title>
        <authorList>
            <person name="Elbers J.P."/>
            <person name="Rogers M.F."/>
            <person name="Perelman P.L."/>
            <person name="Proskuryakova A.A."/>
            <person name="Serdyukova N.A."/>
            <person name="Johnson W.E."/>
            <person name="Horin P."/>
            <person name="Corander J."/>
            <person name="Murphy D."/>
            <person name="Burger P.A."/>
        </authorList>
    </citation>
    <scope>NUCLEOTIDE SEQUENCE [LARGE SCALE GENOMIC DNA]</scope>
    <source>
        <strain evidence="2">Drom800</strain>
        <tissue evidence="2">Blood</tissue>
    </source>
</reference>
<organism evidence="2 3">
    <name type="scientific">Camelus dromedarius</name>
    <name type="common">Dromedary</name>
    <name type="synonym">Arabian camel</name>
    <dbReference type="NCBI Taxonomy" id="9838"/>
    <lineage>
        <taxon>Eukaryota</taxon>
        <taxon>Metazoa</taxon>
        <taxon>Chordata</taxon>
        <taxon>Craniata</taxon>
        <taxon>Vertebrata</taxon>
        <taxon>Euteleostomi</taxon>
        <taxon>Mammalia</taxon>
        <taxon>Eutheria</taxon>
        <taxon>Laurasiatheria</taxon>
        <taxon>Artiodactyla</taxon>
        <taxon>Tylopoda</taxon>
        <taxon>Camelidae</taxon>
        <taxon>Camelus</taxon>
    </lineage>
</organism>
<evidence type="ECO:0000256" key="1">
    <source>
        <dbReference type="SAM" id="SignalP"/>
    </source>
</evidence>
<protein>
    <submittedName>
        <fullName evidence="2">Uncharacterized protein</fullName>
    </submittedName>
</protein>
<accession>A0A5N4DP21</accession>
<dbReference type="EMBL" id="JWIN03000010">
    <property type="protein sequence ID" value="KAB1272918.1"/>
    <property type="molecule type" value="Genomic_DNA"/>
</dbReference>
<dbReference type="AlphaFoldDB" id="A0A5N4DP21"/>
<comment type="caution">
    <text evidence="2">The sequence shown here is derived from an EMBL/GenBank/DDBJ whole genome shotgun (WGS) entry which is preliminary data.</text>
</comment>
<dbReference type="Proteomes" id="UP000299084">
    <property type="component" value="Unassembled WGS sequence"/>
</dbReference>
<keyword evidence="3" id="KW-1185">Reference proteome</keyword>
<proteinExistence type="predicted"/>
<feature type="chain" id="PRO_5024432672" evidence="1">
    <location>
        <begin position="30"/>
        <end position="100"/>
    </location>
</feature>
<gene>
    <name evidence="2" type="ORF">Cadr_000014897</name>
</gene>
<evidence type="ECO:0000313" key="3">
    <source>
        <dbReference type="Proteomes" id="UP000299084"/>
    </source>
</evidence>
<feature type="signal peptide" evidence="1">
    <location>
        <begin position="1"/>
        <end position="29"/>
    </location>
</feature>
<keyword evidence="1" id="KW-0732">Signal</keyword>